<feature type="domain" description="Pterin-binding" evidence="1">
    <location>
        <begin position="98"/>
        <end position="273"/>
    </location>
</feature>
<dbReference type="AlphaFoldDB" id="A0A1E3H4U3"/>
<reference evidence="2 3" key="1">
    <citation type="submission" date="2016-07" db="EMBL/GenBank/DDBJ databases">
        <title>Draft Genome Sequence of Methylobrevis pamukkalensis PK2.</title>
        <authorList>
            <person name="Vasilenko O.V."/>
            <person name="Doronina N.V."/>
            <person name="Shmareva M.N."/>
            <person name="Tarlachkov S.V."/>
            <person name="Mustakhimov I."/>
            <person name="Trotsenko Y.A."/>
        </authorList>
    </citation>
    <scope>NUCLEOTIDE SEQUENCE [LARGE SCALE GENOMIC DNA]</scope>
    <source>
        <strain evidence="2 3">PK2</strain>
    </source>
</reference>
<protein>
    <submittedName>
        <fullName evidence="2">Pterin binding enzyme</fullName>
    </submittedName>
</protein>
<name>A0A1E3H4U3_9HYPH</name>
<keyword evidence="3" id="KW-1185">Reference proteome</keyword>
<comment type="caution">
    <text evidence="2">The sequence shown here is derived from an EMBL/GenBank/DDBJ whole genome shotgun (WGS) entry which is preliminary data.</text>
</comment>
<dbReference type="SUPFAM" id="SSF51717">
    <property type="entry name" value="Dihydropteroate synthetase-like"/>
    <property type="match status" value="1"/>
</dbReference>
<dbReference type="InterPro" id="IPR045406">
    <property type="entry name" value="DUF6513"/>
</dbReference>
<evidence type="ECO:0000313" key="3">
    <source>
        <dbReference type="Proteomes" id="UP000094622"/>
    </source>
</evidence>
<evidence type="ECO:0000313" key="2">
    <source>
        <dbReference type="EMBL" id="ODN71348.1"/>
    </source>
</evidence>
<dbReference type="InterPro" id="IPR000489">
    <property type="entry name" value="Pterin-binding_dom"/>
</dbReference>
<organism evidence="2 3">
    <name type="scientific">Methylobrevis pamukkalensis</name>
    <dbReference type="NCBI Taxonomy" id="1439726"/>
    <lineage>
        <taxon>Bacteria</taxon>
        <taxon>Pseudomonadati</taxon>
        <taxon>Pseudomonadota</taxon>
        <taxon>Alphaproteobacteria</taxon>
        <taxon>Hyphomicrobiales</taxon>
        <taxon>Pleomorphomonadaceae</taxon>
        <taxon>Methylobrevis</taxon>
    </lineage>
</organism>
<dbReference type="Pfam" id="PF20123">
    <property type="entry name" value="DUF6513"/>
    <property type="match status" value="1"/>
</dbReference>
<dbReference type="EMBL" id="MCRJ01000023">
    <property type="protein sequence ID" value="ODN71348.1"/>
    <property type="molecule type" value="Genomic_DNA"/>
</dbReference>
<dbReference type="GO" id="GO:0042558">
    <property type="term" value="P:pteridine-containing compound metabolic process"/>
    <property type="evidence" value="ECO:0007669"/>
    <property type="project" value="InterPro"/>
</dbReference>
<dbReference type="Gene3D" id="3.20.20.20">
    <property type="entry name" value="Dihydropteroate synthase-like"/>
    <property type="match status" value="1"/>
</dbReference>
<proteinExistence type="predicted"/>
<gene>
    <name evidence="2" type="ORF">A6302_01300</name>
</gene>
<evidence type="ECO:0000259" key="1">
    <source>
        <dbReference type="PROSITE" id="PS50972"/>
    </source>
</evidence>
<accession>A0A1E3H4U3</accession>
<dbReference type="RefSeq" id="WP_069306255.1">
    <property type="nucleotide sequence ID" value="NZ_MCRJ01000023.1"/>
</dbReference>
<dbReference type="InterPro" id="IPR011005">
    <property type="entry name" value="Dihydropteroate_synth-like_sf"/>
</dbReference>
<dbReference type="Proteomes" id="UP000094622">
    <property type="component" value="Unassembled WGS sequence"/>
</dbReference>
<dbReference type="PROSITE" id="PS50972">
    <property type="entry name" value="PTERIN_BINDING"/>
    <property type="match status" value="1"/>
</dbReference>
<dbReference type="PATRIC" id="fig|1439726.3.peg.1368"/>
<sequence>MTEARREHIALLTGQLAEARLARTMEEIGRDAFDWTIVEVGVKVAALMTEKIIRRRVALPEGITRVVLPGRCRADLAALSEHFAVPVERGPDEIVDLPRYFGRGMRPPDLSRHDLNIFAEITEASELSVAETVAKAHRLRAAGADVIDIGGLPDTPFPHLGETVRALKAEGFRVSVDSFNVDELRTGAEAGCDFLLSLNEETLPLAREFPAVVPVLVPLRQGDLDSLFRAAAQMDDWGLPYLADPILDPIHFGFTASLARYHAFRARSRRLGC</sequence>